<evidence type="ECO:0000256" key="10">
    <source>
        <dbReference type="ARBA" id="ARBA00023180"/>
    </source>
</evidence>
<feature type="domain" description="Dipeptidylpeptidase IV N-terminal" evidence="14">
    <location>
        <begin position="175"/>
        <end position="575"/>
    </location>
</feature>
<feature type="transmembrane region" description="Helical" evidence="12">
    <location>
        <begin position="74"/>
        <end position="94"/>
    </location>
</feature>
<evidence type="ECO:0000256" key="4">
    <source>
        <dbReference type="ARBA" id="ARBA00022692"/>
    </source>
</evidence>
<keyword evidence="4 12" id="KW-0812">Transmembrane</keyword>
<feature type="domain" description="Peptidase S9 prolyl oligopeptidase catalytic" evidence="13">
    <location>
        <begin position="671"/>
        <end position="872"/>
    </location>
</feature>
<dbReference type="SUPFAM" id="SSF53474">
    <property type="entry name" value="alpha/beta-Hydrolases"/>
    <property type="match status" value="1"/>
</dbReference>
<keyword evidence="2" id="KW-0031">Aminopeptidase</keyword>
<dbReference type="InterPro" id="IPR050278">
    <property type="entry name" value="Serine_Prot_S9B/DPPIV"/>
</dbReference>
<keyword evidence="10" id="KW-0325">Glycoprotein</keyword>
<evidence type="ECO:0000313" key="16">
    <source>
        <dbReference type="Proteomes" id="UP000887458"/>
    </source>
</evidence>
<dbReference type="Proteomes" id="UP000887458">
    <property type="component" value="Unassembled WGS sequence"/>
</dbReference>
<evidence type="ECO:0000313" key="15">
    <source>
        <dbReference type="EMBL" id="KAH9421857.1"/>
    </source>
</evidence>
<reference evidence="15 16" key="1">
    <citation type="journal article" date="2018" name="J. Allergy Clin. Immunol.">
        <title>High-quality assembly of Dermatophagoides pteronyssinus genome and transcriptome reveals a wide range of novel allergens.</title>
        <authorList>
            <person name="Liu X.Y."/>
            <person name="Yang K.Y."/>
            <person name="Wang M.Q."/>
            <person name="Kwok J.S."/>
            <person name="Zeng X."/>
            <person name="Yang Z."/>
            <person name="Xiao X.J."/>
            <person name="Lau C.P."/>
            <person name="Li Y."/>
            <person name="Huang Z.M."/>
            <person name="Ba J.G."/>
            <person name="Yim A.K."/>
            <person name="Ouyang C.Y."/>
            <person name="Ngai S.M."/>
            <person name="Chan T.F."/>
            <person name="Leung E.L."/>
            <person name="Liu L."/>
            <person name="Liu Z.G."/>
            <person name="Tsui S.K."/>
        </authorList>
    </citation>
    <scope>NUCLEOTIDE SEQUENCE [LARGE SCALE GENOMIC DNA]</scope>
    <source>
        <strain evidence="15">Derp</strain>
    </source>
</reference>
<dbReference type="EMBL" id="NJHN03000037">
    <property type="protein sequence ID" value="KAH9421857.1"/>
    <property type="molecule type" value="Genomic_DNA"/>
</dbReference>
<proteinExistence type="predicted"/>
<name>A0ABQ8JHE3_DERPT</name>
<keyword evidence="7" id="KW-0735">Signal-anchor</keyword>
<dbReference type="SUPFAM" id="SSF82171">
    <property type="entry name" value="DPP6 N-terminal domain-like"/>
    <property type="match status" value="1"/>
</dbReference>
<dbReference type="InterPro" id="IPR001375">
    <property type="entry name" value="Peptidase_S9_cat"/>
</dbReference>
<reference evidence="15 16" key="2">
    <citation type="journal article" date="2022" name="Mol. Biol. Evol.">
        <title>Comparative Genomics Reveals Insights into the Divergent Evolution of Astigmatic Mites and Household Pest Adaptations.</title>
        <authorList>
            <person name="Xiong Q."/>
            <person name="Wan A.T."/>
            <person name="Liu X."/>
            <person name="Fung C.S."/>
            <person name="Xiao X."/>
            <person name="Malainual N."/>
            <person name="Hou J."/>
            <person name="Wang L."/>
            <person name="Wang M."/>
            <person name="Yang K.Y."/>
            <person name="Cui Y."/>
            <person name="Leung E.L."/>
            <person name="Nong W."/>
            <person name="Shin S.K."/>
            <person name="Au S.W."/>
            <person name="Jeong K.Y."/>
            <person name="Chew F.T."/>
            <person name="Hui J.H."/>
            <person name="Leung T.F."/>
            <person name="Tungtrongchitr A."/>
            <person name="Zhong N."/>
            <person name="Liu Z."/>
            <person name="Tsui S.K."/>
        </authorList>
    </citation>
    <scope>NUCLEOTIDE SEQUENCE [LARGE SCALE GENOMIC DNA]</scope>
    <source>
        <strain evidence="15">Derp</strain>
    </source>
</reference>
<dbReference type="InterPro" id="IPR002469">
    <property type="entry name" value="Peptidase_S9B_N"/>
</dbReference>
<sequence>MNESNVSDIPSSTTPPLQSEMDALLLGQIKRKNSVDTMTEFDNDDNDTVIPDDFREMHELSTVDVKTSNWKGTLISILVIVLLSSAIILAIYLINPDIQNKFITETRERLKLEELLHGNYTIQPTFNGTWISDTEITFISSAGDFALYDVRNDKTDIIIYARIMKQHEVDRAILSPNRQYVLLISHIKNLFRHSTMAHYKAYNLSNDNIINIRPHEANSDASLQAAEWGPKNAQLVFVFENNIYYMPDPNESQTYRISHDDDRYIYNGIPDWIYEEEIFATSTAFWWSKDGKRLAYARFNDSKVEIQEYPWYGDQVDVESQYLGAIKIKYPKPGTTNPTITLHMVDLENSDFIPYEVLPPFEITKHSDYYLTSVAWADRDCLIAVWMTREQNYASYSWCSPSSSEIDRIWKCQESFHKELRNGWVEISAVHVDQNGQNFYTLHSDDSSEQFVQIIKVNIKTYEKSFITSGKRDVTKILKIIPFYDNDDGEHNKIYYLATRINKPGERHVYNVVDKSKWMITTNRNNNNNDNNNNNTTKCITCDQIELNQCLYNRLTFSHNGTYYIRECLGPNIPYSTLHRLNDDDDHNYTRQWEMNEKLKLTLSKKLLPTIVTEIINRTDYVLIVQMFLPPSFKPDSIVKYPLLIQVYGGPGSQNVNENFKMNYGKFLAGSTEIIYAYVDGRGSGFQGEKMKHYLFHRLGTVEIDDQIIAARYLRDKYNFINRAAIGIWGWSYGGYATTKILLRDQNDPVFACGISVAPVTSWLLYDSAYTERYMSLPTNKTMENYQTSSVMYDVNHLQDINHMHGKKFLLIHGTADDNVHIQNSMVLIKELNKKNIIFNTQIYPDENHGLPSVSIHLYQTMTNFWNDCFKSDSFVEEIGLRRRRVSKNSNDE</sequence>
<evidence type="ECO:0000256" key="2">
    <source>
        <dbReference type="ARBA" id="ARBA00022438"/>
    </source>
</evidence>
<evidence type="ECO:0000256" key="1">
    <source>
        <dbReference type="ARBA" id="ARBA00004606"/>
    </source>
</evidence>
<dbReference type="InterPro" id="IPR029058">
    <property type="entry name" value="AB_hydrolase_fold"/>
</dbReference>
<evidence type="ECO:0000256" key="6">
    <source>
        <dbReference type="ARBA" id="ARBA00022825"/>
    </source>
</evidence>
<dbReference type="Pfam" id="PF00930">
    <property type="entry name" value="DPPIV_N"/>
    <property type="match status" value="1"/>
</dbReference>
<keyword evidence="8 12" id="KW-1133">Transmembrane helix</keyword>
<evidence type="ECO:0000259" key="14">
    <source>
        <dbReference type="Pfam" id="PF00930"/>
    </source>
</evidence>
<evidence type="ECO:0000256" key="11">
    <source>
        <dbReference type="ARBA" id="ARBA00037847"/>
    </source>
</evidence>
<keyword evidence="5" id="KW-0378">Hydrolase</keyword>
<evidence type="ECO:0000256" key="8">
    <source>
        <dbReference type="ARBA" id="ARBA00022989"/>
    </source>
</evidence>
<comment type="caution">
    <text evidence="15">The sequence shown here is derived from an EMBL/GenBank/DDBJ whole genome shotgun (WGS) entry which is preliminary data.</text>
</comment>
<evidence type="ECO:0000256" key="7">
    <source>
        <dbReference type="ARBA" id="ARBA00022968"/>
    </source>
</evidence>
<gene>
    <name evidence="15" type="ORF">DERP_002147</name>
</gene>
<organism evidence="15 16">
    <name type="scientific">Dermatophagoides pteronyssinus</name>
    <name type="common">European house dust mite</name>
    <dbReference type="NCBI Taxonomy" id="6956"/>
    <lineage>
        <taxon>Eukaryota</taxon>
        <taxon>Metazoa</taxon>
        <taxon>Ecdysozoa</taxon>
        <taxon>Arthropoda</taxon>
        <taxon>Chelicerata</taxon>
        <taxon>Arachnida</taxon>
        <taxon>Acari</taxon>
        <taxon>Acariformes</taxon>
        <taxon>Sarcoptiformes</taxon>
        <taxon>Astigmata</taxon>
        <taxon>Psoroptidia</taxon>
        <taxon>Analgoidea</taxon>
        <taxon>Pyroglyphidae</taxon>
        <taxon>Dermatophagoidinae</taxon>
        <taxon>Dermatophagoides</taxon>
    </lineage>
</organism>
<dbReference type="Pfam" id="PF00326">
    <property type="entry name" value="Peptidase_S9"/>
    <property type="match status" value="1"/>
</dbReference>
<dbReference type="PANTHER" id="PTHR11731">
    <property type="entry name" value="PROTEASE FAMILY S9B,C DIPEPTIDYL-PEPTIDASE IV-RELATED"/>
    <property type="match status" value="1"/>
</dbReference>
<evidence type="ECO:0000256" key="3">
    <source>
        <dbReference type="ARBA" id="ARBA00022670"/>
    </source>
</evidence>
<dbReference type="Gene3D" id="3.40.50.1820">
    <property type="entry name" value="alpha/beta hydrolase"/>
    <property type="match status" value="1"/>
</dbReference>
<protein>
    <recommendedName>
        <fullName evidence="17">Venom dipeptidyl peptidase 4-like</fullName>
    </recommendedName>
</protein>
<evidence type="ECO:0000256" key="12">
    <source>
        <dbReference type="SAM" id="Phobius"/>
    </source>
</evidence>
<dbReference type="Gene3D" id="2.140.10.30">
    <property type="entry name" value="Dipeptidylpeptidase IV, N-terminal domain"/>
    <property type="match status" value="1"/>
</dbReference>
<keyword evidence="6" id="KW-0720">Serine protease</keyword>
<dbReference type="PANTHER" id="PTHR11731:SF200">
    <property type="entry name" value="DIPEPTIDYL PEPTIDASE 10, ISOFORM B"/>
    <property type="match status" value="1"/>
</dbReference>
<evidence type="ECO:0000256" key="9">
    <source>
        <dbReference type="ARBA" id="ARBA00023136"/>
    </source>
</evidence>
<evidence type="ECO:0008006" key="17">
    <source>
        <dbReference type="Google" id="ProtNLM"/>
    </source>
</evidence>
<accession>A0ABQ8JHE3</accession>
<keyword evidence="9 12" id="KW-0472">Membrane</keyword>
<comment type="subcellular location">
    <subcellularLocation>
        <location evidence="11">Endomembrane system</location>
        <topology evidence="11">Single-pass membrane protein</topology>
    </subcellularLocation>
    <subcellularLocation>
        <location evidence="1">Membrane</location>
        <topology evidence="1">Single-pass type II membrane protein</topology>
    </subcellularLocation>
</comment>
<evidence type="ECO:0000256" key="5">
    <source>
        <dbReference type="ARBA" id="ARBA00022801"/>
    </source>
</evidence>
<keyword evidence="16" id="KW-1185">Reference proteome</keyword>
<keyword evidence="3" id="KW-0645">Protease</keyword>
<evidence type="ECO:0000259" key="13">
    <source>
        <dbReference type="Pfam" id="PF00326"/>
    </source>
</evidence>